<accession>J5U3J4</accession>
<dbReference type="EMBL" id="AFZF02000001">
    <property type="protein sequence ID" value="EHL18105.1"/>
    <property type="molecule type" value="Genomic_DNA"/>
</dbReference>
<dbReference type="InterPro" id="IPR039557">
    <property type="entry name" value="AHAS_ACT"/>
</dbReference>
<dbReference type="InterPro" id="IPR045865">
    <property type="entry name" value="ACT-like_dom_sf"/>
</dbReference>
<sequence length="170" mass="19077">MESQKLEVLSIVVQNNYGVLARISSLFGRRGYNIDTLTVSNTDDPNISRITLTVQGFENEINQIVLQTSKLEEVIKVDVLDQNKSVMREIVLAKIKATPDIRSKMVEVVSIYKGSIIDLSPTSMIVEVTGKPTKINAFIKVLEDFEILEVCRTGITAMSRDSDEMIIRKK</sequence>
<dbReference type="InterPro" id="IPR002912">
    <property type="entry name" value="ACT_dom"/>
</dbReference>
<dbReference type="OrthoDB" id="9787365at2"/>
<dbReference type="UniPathway" id="UPA00047">
    <property type="reaction ID" value="UER00055"/>
</dbReference>
<keyword evidence="6 8" id="KW-0100">Branched-chain amino acid biosynthesis</keyword>
<comment type="similarity">
    <text evidence="3 8">Belongs to the acetolactate synthase small subunit family.</text>
</comment>
<dbReference type="Proteomes" id="UP000005244">
    <property type="component" value="Unassembled WGS sequence"/>
</dbReference>
<evidence type="ECO:0000256" key="6">
    <source>
        <dbReference type="ARBA" id="ARBA00023304"/>
    </source>
</evidence>
<keyword evidence="12" id="KW-1185">Reference proteome</keyword>
<evidence type="ECO:0000313" key="12">
    <source>
        <dbReference type="Proteomes" id="UP000005244"/>
    </source>
</evidence>
<comment type="function">
    <text evidence="8">Catalyzes the conversion of 2 pyruvate molecules into acetolactate in the first common step of the biosynthetic pathway of the branched-amino acids such as leucine, isoleucine, and valine.</text>
</comment>
<evidence type="ECO:0000256" key="1">
    <source>
        <dbReference type="ARBA" id="ARBA00004974"/>
    </source>
</evidence>
<dbReference type="PATRIC" id="fig|796939.3.peg.338"/>
<comment type="subunit">
    <text evidence="4 8">Dimer of large and small chains.</text>
</comment>
<dbReference type="InterPro" id="IPR019455">
    <property type="entry name" value="Acetolactate_synth_ssu_C"/>
</dbReference>
<dbReference type="InterPro" id="IPR027271">
    <property type="entry name" value="Acetolactate_synth/TF_NikR_C"/>
</dbReference>
<dbReference type="RefSeq" id="WP_009526568.1">
    <property type="nucleotide sequence ID" value="NZ_ALNK01000040.1"/>
</dbReference>
<dbReference type="Pfam" id="PF10369">
    <property type="entry name" value="ALS_ss_C"/>
    <property type="match status" value="1"/>
</dbReference>
<dbReference type="PROSITE" id="PS51671">
    <property type="entry name" value="ACT"/>
    <property type="match status" value="1"/>
</dbReference>
<comment type="caution">
    <text evidence="11">The sequence shown here is derived from an EMBL/GenBank/DDBJ whole genome shotgun (WGS) entry which is preliminary data.</text>
</comment>
<reference evidence="11 12" key="2">
    <citation type="submission" date="2012-07" db="EMBL/GenBank/DDBJ databases">
        <authorList>
            <person name="Durkin A.S."/>
            <person name="McCorrison J."/>
            <person name="Torralba M."/>
            <person name="Gillis M."/>
            <person name="Methe B."/>
            <person name="Sutton G."/>
            <person name="Nelson K.E."/>
        </authorList>
    </citation>
    <scope>NUCLEOTIDE SEQUENCE [LARGE SCALE GENOMIC DNA]</scope>
    <source>
        <strain evidence="11 12">OBRC8</strain>
    </source>
</reference>
<dbReference type="FunFam" id="3.30.70.1150:FF:000001">
    <property type="entry name" value="Acetolactate synthase small subunit"/>
    <property type="match status" value="1"/>
</dbReference>
<dbReference type="GO" id="GO:1990610">
    <property type="term" value="F:acetolactate synthase regulator activity"/>
    <property type="evidence" value="ECO:0007669"/>
    <property type="project" value="UniProtKB-UniRule"/>
</dbReference>
<evidence type="ECO:0000313" key="13">
    <source>
        <dbReference type="Proteomes" id="UP000017818"/>
    </source>
</evidence>
<reference evidence="10 13" key="1">
    <citation type="submission" date="2012-05" db="EMBL/GenBank/DDBJ databases">
        <title>The Genome Sequence of Eubacteriaceae bacterium CM2.</title>
        <authorList>
            <consortium name="The Broad Institute Genome Sequencing Platform"/>
            <person name="Earl A."/>
            <person name="Ward D."/>
            <person name="Feldgarden M."/>
            <person name="Gevers D."/>
            <person name="Sizova M."/>
            <person name="Hazen A."/>
            <person name="Epstein S."/>
            <person name="Walker B."/>
            <person name="Young S.K."/>
            <person name="Zeng Q."/>
            <person name="Gargeya S."/>
            <person name="Fitzgerald M."/>
            <person name="Haas B."/>
            <person name="Abouelleil A."/>
            <person name="Alvarado L."/>
            <person name="Arachchi H.M."/>
            <person name="Berlin A."/>
            <person name="Chapman S.B."/>
            <person name="Goldberg J."/>
            <person name="Griggs A."/>
            <person name="Gujja S."/>
            <person name="Hansen M."/>
            <person name="Howarth C."/>
            <person name="Imamovic A."/>
            <person name="Larimer J."/>
            <person name="McCowen C."/>
            <person name="Montmayeur A."/>
            <person name="Murphy C."/>
            <person name="Neiman D."/>
            <person name="Pearson M."/>
            <person name="Priest M."/>
            <person name="Roberts A."/>
            <person name="Saif S."/>
            <person name="Shea T."/>
            <person name="Sisk P."/>
            <person name="Sykes S."/>
            <person name="Wortman J."/>
            <person name="Nusbaum C."/>
            <person name="Birren B."/>
        </authorList>
    </citation>
    <scope>NUCLEOTIDE SEQUENCE [LARGE SCALE GENOMIC DNA]</scope>
    <source>
        <strain evidence="10 13">CM2</strain>
    </source>
</reference>
<dbReference type="HOGENOM" id="CLU_055003_1_3_9"/>
<accession>V9HR41</accession>
<dbReference type="PANTHER" id="PTHR30239">
    <property type="entry name" value="ACETOLACTATE SYNTHASE SMALL SUBUNIT"/>
    <property type="match status" value="1"/>
</dbReference>
<dbReference type="Gene3D" id="3.30.70.260">
    <property type="match status" value="1"/>
</dbReference>
<evidence type="ECO:0000256" key="7">
    <source>
        <dbReference type="ARBA" id="ARBA00048670"/>
    </source>
</evidence>
<dbReference type="EC" id="2.2.1.6" evidence="8"/>
<dbReference type="GO" id="GO:0009097">
    <property type="term" value="P:isoleucine biosynthetic process"/>
    <property type="evidence" value="ECO:0007669"/>
    <property type="project" value="UniProtKB-UniRule"/>
</dbReference>
<dbReference type="Proteomes" id="UP000017818">
    <property type="component" value="Unassembled WGS sequence"/>
</dbReference>
<evidence type="ECO:0000256" key="8">
    <source>
        <dbReference type="RuleBase" id="RU368092"/>
    </source>
</evidence>
<dbReference type="GO" id="GO:0009099">
    <property type="term" value="P:L-valine biosynthetic process"/>
    <property type="evidence" value="ECO:0007669"/>
    <property type="project" value="UniProtKB-UniRule"/>
</dbReference>
<dbReference type="Pfam" id="PF22629">
    <property type="entry name" value="ACT_AHAS_ss"/>
    <property type="match status" value="1"/>
</dbReference>
<evidence type="ECO:0000256" key="4">
    <source>
        <dbReference type="ARBA" id="ARBA00011744"/>
    </source>
</evidence>
<evidence type="ECO:0000256" key="5">
    <source>
        <dbReference type="ARBA" id="ARBA00022605"/>
    </source>
</evidence>
<proteinExistence type="inferred from homology"/>
<evidence type="ECO:0000313" key="11">
    <source>
        <dbReference type="EMBL" id="EJU19524.1"/>
    </source>
</evidence>
<dbReference type="PANTHER" id="PTHR30239:SF0">
    <property type="entry name" value="ACETOLACTATE SYNTHASE SMALL SUBUNIT 1, CHLOROPLASTIC"/>
    <property type="match status" value="1"/>
</dbReference>
<dbReference type="SUPFAM" id="SSF55021">
    <property type="entry name" value="ACT-like"/>
    <property type="match status" value="2"/>
</dbReference>
<dbReference type="UniPathway" id="UPA00049">
    <property type="reaction ID" value="UER00059"/>
</dbReference>
<dbReference type="NCBIfam" id="TIGR00119">
    <property type="entry name" value="acolac_sm"/>
    <property type="match status" value="1"/>
</dbReference>
<comment type="catalytic activity">
    <reaction evidence="7 8">
        <text>2 pyruvate + H(+) = (2S)-2-acetolactate + CO2</text>
        <dbReference type="Rhea" id="RHEA:25249"/>
        <dbReference type="ChEBI" id="CHEBI:15361"/>
        <dbReference type="ChEBI" id="CHEBI:15378"/>
        <dbReference type="ChEBI" id="CHEBI:16526"/>
        <dbReference type="ChEBI" id="CHEBI:58476"/>
        <dbReference type="EC" id="2.2.1.6"/>
    </reaction>
</comment>
<keyword evidence="8 11" id="KW-0808">Transferase</keyword>
<protein>
    <recommendedName>
        <fullName evidence="8">Acetolactate synthase small subunit</fullName>
        <shortName evidence="8">AHAS</shortName>
        <shortName evidence="8">ALS</shortName>
        <ecNumber evidence="8">2.2.1.6</ecNumber>
    </recommendedName>
    <alternativeName>
        <fullName evidence="8">Acetohydroxy-acid synthase small subunit</fullName>
    </alternativeName>
</protein>
<gene>
    <name evidence="11" type="primary">ilvN</name>
    <name evidence="11" type="ORF">HMPREF1143_0162</name>
    <name evidence="10" type="ORF">HMPREF9630_01100</name>
</gene>
<evidence type="ECO:0000259" key="9">
    <source>
        <dbReference type="PROSITE" id="PS51671"/>
    </source>
</evidence>
<dbReference type="EMBL" id="ALNK01000040">
    <property type="protein sequence ID" value="EJU19524.1"/>
    <property type="molecule type" value="Genomic_DNA"/>
</dbReference>
<evidence type="ECO:0000256" key="2">
    <source>
        <dbReference type="ARBA" id="ARBA00005025"/>
    </source>
</evidence>
<evidence type="ECO:0000256" key="3">
    <source>
        <dbReference type="ARBA" id="ARBA00006341"/>
    </source>
</evidence>
<keyword evidence="5 8" id="KW-0028">Amino-acid biosynthesis</keyword>
<comment type="pathway">
    <text evidence="1 8">Amino-acid biosynthesis; L-isoleucine biosynthesis; L-isoleucine from 2-oxobutanoate: step 1/4.</text>
</comment>
<dbReference type="AlphaFoldDB" id="J5U3J4"/>
<comment type="pathway">
    <text evidence="2 8">Amino-acid biosynthesis; L-valine biosynthesis; L-valine from pyruvate: step 1/4.</text>
</comment>
<dbReference type="Gene3D" id="3.30.70.1150">
    <property type="entry name" value="ACT-like. Chain A, domain 2"/>
    <property type="match status" value="1"/>
</dbReference>
<feature type="domain" description="ACT" evidence="9">
    <location>
        <begin position="8"/>
        <end position="82"/>
    </location>
</feature>
<dbReference type="InterPro" id="IPR004789">
    <property type="entry name" value="Acetalactate_synth_ssu"/>
</dbReference>
<evidence type="ECO:0000313" key="10">
    <source>
        <dbReference type="EMBL" id="EHL18105.1"/>
    </source>
</evidence>
<dbReference type="GO" id="GO:0005829">
    <property type="term" value="C:cytosol"/>
    <property type="evidence" value="ECO:0007669"/>
    <property type="project" value="TreeGrafter"/>
</dbReference>
<dbReference type="CDD" id="cd04878">
    <property type="entry name" value="ACT_AHAS"/>
    <property type="match status" value="1"/>
</dbReference>
<dbReference type="NCBIfam" id="NF008864">
    <property type="entry name" value="PRK11895.1"/>
    <property type="match status" value="1"/>
</dbReference>
<dbReference type="GO" id="GO:0003984">
    <property type="term" value="F:acetolactate synthase activity"/>
    <property type="evidence" value="ECO:0007669"/>
    <property type="project" value="UniProtKB-UniRule"/>
</dbReference>
<organism evidence="11 12">
    <name type="scientific">Peptoanaerobacter stomatis</name>
    <dbReference type="NCBI Taxonomy" id="796937"/>
    <lineage>
        <taxon>Bacteria</taxon>
        <taxon>Bacillati</taxon>
        <taxon>Bacillota</taxon>
        <taxon>Clostridia</taxon>
        <taxon>Peptostreptococcales</taxon>
        <taxon>Filifactoraceae</taxon>
        <taxon>Peptoanaerobacter</taxon>
    </lineage>
</organism>
<dbReference type="InterPro" id="IPR054480">
    <property type="entry name" value="AHAS_small-like_ACT"/>
</dbReference>
<name>J5U3J4_9FIRM</name>